<feature type="region of interest" description="Disordered" evidence="1">
    <location>
        <begin position="1"/>
        <end position="60"/>
    </location>
</feature>
<evidence type="ECO:0000313" key="3">
    <source>
        <dbReference type="Proteomes" id="UP000828390"/>
    </source>
</evidence>
<protein>
    <submittedName>
        <fullName evidence="2">Uncharacterized protein</fullName>
    </submittedName>
</protein>
<gene>
    <name evidence="2" type="ORF">DPMN_034291</name>
</gene>
<comment type="caution">
    <text evidence="2">The sequence shown here is derived from an EMBL/GenBank/DDBJ whole genome shotgun (WGS) entry which is preliminary data.</text>
</comment>
<dbReference type="AlphaFoldDB" id="A0A9D4RLU1"/>
<keyword evidence="3" id="KW-1185">Reference proteome</keyword>
<dbReference type="Proteomes" id="UP000828390">
    <property type="component" value="Unassembled WGS sequence"/>
</dbReference>
<proteinExistence type="predicted"/>
<name>A0A9D4RLU1_DREPO</name>
<dbReference type="EMBL" id="JAIWYP010000002">
    <property type="protein sequence ID" value="KAH3871097.1"/>
    <property type="molecule type" value="Genomic_DNA"/>
</dbReference>
<evidence type="ECO:0000256" key="1">
    <source>
        <dbReference type="SAM" id="MobiDB-lite"/>
    </source>
</evidence>
<sequence length="60" mass="6416">MSKRTDNSGVSTLKDKTGIQHSDSATKANLLNDQFSSVFTKDEDTTTIPSIGPSPHPPVD</sequence>
<evidence type="ECO:0000313" key="2">
    <source>
        <dbReference type="EMBL" id="KAH3871097.1"/>
    </source>
</evidence>
<accession>A0A9D4RLU1</accession>
<feature type="compositionally biased region" description="Polar residues" evidence="1">
    <location>
        <begin position="19"/>
        <end position="39"/>
    </location>
</feature>
<organism evidence="2 3">
    <name type="scientific">Dreissena polymorpha</name>
    <name type="common">Zebra mussel</name>
    <name type="synonym">Mytilus polymorpha</name>
    <dbReference type="NCBI Taxonomy" id="45954"/>
    <lineage>
        <taxon>Eukaryota</taxon>
        <taxon>Metazoa</taxon>
        <taxon>Spiralia</taxon>
        <taxon>Lophotrochozoa</taxon>
        <taxon>Mollusca</taxon>
        <taxon>Bivalvia</taxon>
        <taxon>Autobranchia</taxon>
        <taxon>Heteroconchia</taxon>
        <taxon>Euheterodonta</taxon>
        <taxon>Imparidentia</taxon>
        <taxon>Neoheterodontei</taxon>
        <taxon>Myida</taxon>
        <taxon>Dreissenoidea</taxon>
        <taxon>Dreissenidae</taxon>
        <taxon>Dreissena</taxon>
    </lineage>
</organism>
<reference evidence="2" key="2">
    <citation type="submission" date="2020-11" db="EMBL/GenBank/DDBJ databases">
        <authorList>
            <person name="McCartney M.A."/>
            <person name="Auch B."/>
            <person name="Kono T."/>
            <person name="Mallez S."/>
            <person name="Becker A."/>
            <person name="Gohl D.M."/>
            <person name="Silverstein K.A.T."/>
            <person name="Koren S."/>
            <person name="Bechman K.B."/>
            <person name="Herman A."/>
            <person name="Abrahante J.E."/>
            <person name="Garbe J."/>
        </authorList>
    </citation>
    <scope>NUCLEOTIDE SEQUENCE</scope>
    <source>
        <strain evidence="2">Duluth1</strain>
        <tissue evidence="2">Whole animal</tissue>
    </source>
</reference>
<reference evidence="2" key="1">
    <citation type="journal article" date="2019" name="bioRxiv">
        <title>The Genome of the Zebra Mussel, Dreissena polymorpha: A Resource for Invasive Species Research.</title>
        <authorList>
            <person name="McCartney M.A."/>
            <person name="Auch B."/>
            <person name="Kono T."/>
            <person name="Mallez S."/>
            <person name="Zhang Y."/>
            <person name="Obille A."/>
            <person name="Becker A."/>
            <person name="Abrahante J.E."/>
            <person name="Garbe J."/>
            <person name="Badalamenti J.P."/>
            <person name="Herman A."/>
            <person name="Mangelson H."/>
            <person name="Liachko I."/>
            <person name="Sullivan S."/>
            <person name="Sone E.D."/>
            <person name="Koren S."/>
            <person name="Silverstein K.A.T."/>
            <person name="Beckman K.B."/>
            <person name="Gohl D.M."/>
        </authorList>
    </citation>
    <scope>NUCLEOTIDE SEQUENCE</scope>
    <source>
        <strain evidence="2">Duluth1</strain>
        <tissue evidence="2">Whole animal</tissue>
    </source>
</reference>